<evidence type="ECO:0000313" key="3">
    <source>
        <dbReference type="Proteomes" id="UP000703661"/>
    </source>
</evidence>
<feature type="region of interest" description="Disordered" evidence="1">
    <location>
        <begin position="1"/>
        <end position="30"/>
    </location>
</feature>
<evidence type="ECO:0000313" key="2">
    <source>
        <dbReference type="EMBL" id="KAG0021026.1"/>
    </source>
</evidence>
<proteinExistence type="predicted"/>
<keyword evidence="3" id="KW-1185">Reference proteome</keyword>
<feature type="compositionally biased region" description="Low complexity" evidence="1">
    <location>
        <begin position="9"/>
        <end position="26"/>
    </location>
</feature>
<evidence type="ECO:0000256" key="1">
    <source>
        <dbReference type="SAM" id="MobiDB-lite"/>
    </source>
</evidence>
<comment type="caution">
    <text evidence="2">The sequence shown here is derived from an EMBL/GenBank/DDBJ whole genome shotgun (WGS) entry which is preliminary data.</text>
</comment>
<reference evidence="2" key="1">
    <citation type="journal article" date="2020" name="Fungal Divers.">
        <title>Resolving the Mortierellaceae phylogeny through synthesis of multi-gene phylogenetics and phylogenomics.</title>
        <authorList>
            <person name="Vandepol N."/>
            <person name="Liber J."/>
            <person name="Desiro A."/>
            <person name="Na H."/>
            <person name="Kennedy M."/>
            <person name="Barry K."/>
            <person name="Grigoriev I.V."/>
            <person name="Miller A.N."/>
            <person name="O'Donnell K."/>
            <person name="Stajich J.E."/>
            <person name="Bonito G."/>
        </authorList>
    </citation>
    <scope>NUCLEOTIDE SEQUENCE</scope>
    <source>
        <strain evidence="2">NRRL 2769</strain>
    </source>
</reference>
<dbReference type="AlphaFoldDB" id="A0A9P6T2U6"/>
<organism evidence="2 3">
    <name type="scientific">Entomortierella chlamydospora</name>
    <dbReference type="NCBI Taxonomy" id="101097"/>
    <lineage>
        <taxon>Eukaryota</taxon>
        <taxon>Fungi</taxon>
        <taxon>Fungi incertae sedis</taxon>
        <taxon>Mucoromycota</taxon>
        <taxon>Mortierellomycotina</taxon>
        <taxon>Mortierellomycetes</taxon>
        <taxon>Mortierellales</taxon>
        <taxon>Mortierellaceae</taxon>
        <taxon>Entomortierella</taxon>
    </lineage>
</organism>
<name>A0A9P6T2U6_9FUNG</name>
<accession>A0A9P6T2U6</accession>
<dbReference type="Proteomes" id="UP000703661">
    <property type="component" value="Unassembled WGS sequence"/>
</dbReference>
<dbReference type="EMBL" id="JAAAID010000183">
    <property type="protein sequence ID" value="KAG0021026.1"/>
    <property type="molecule type" value="Genomic_DNA"/>
</dbReference>
<gene>
    <name evidence="2" type="ORF">BGZ80_003188</name>
</gene>
<sequence>MMANGAWGPPLDTDSSSDDSSPGQSPMQENPAIECVSDEDTMLGNSIGCGISCGSECGSEAIGYAYSRHQINYKISKWKETLESASVPIAIPNKLRYKRDAVIDGMELLNINALPLPRNFDRHEGMGAMGNPDNCDEDENLDECLPELSMTFVDPEKSHFEELLYWLYTGDNSRWLRFFAPENYGSILENIRLLNISATDAVDVCLLYESKTSPHMGLKGMAQAILCEPQADDDNMDF</sequence>
<protein>
    <submittedName>
        <fullName evidence="2">Uncharacterized protein</fullName>
    </submittedName>
</protein>